<dbReference type="EMBL" id="JARKIB010000309">
    <property type="protein sequence ID" value="KAJ7715391.1"/>
    <property type="molecule type" value="Genomic_DNA"/>
</dbReference>
<dbReference type="AlphaFoldDB" id="A0AAD7H906"/>
<comment type="caution">
    <text evidence="3">The sequence shown here is derived from an EMBL/GenBank/DDBJ whole genome shotgun (WGS) entry which is preliminary data.</text>
</comment>
<accession>A0AAD7H906</accession>
<keyword evidence="2" id="KW-0472">Membrane</keyword>
<feature type="region of interest" description="Disordered" evidence="1">
    <location>
        <begin position="1"/>
        <end position="130"/>
    </location>
</feature>
<feature type="compositionally biased region" description="Pro residues" evidence="1">
    <location>
        <begin position="83"/>
        <end position="98"/>
    </location>
</feature>
<feature type="compositionally biased region" description="Basic and acidic residues" evidence="1">
    <location>
        <begin position="1"/>
        <end position="19"/>
    </location>
</feature>
<gene>
    <name evidence="3" type="ORF">B0H16DRAFT_1616302</name>
</gene>
<reference evidence="3" key="1">
    <citation type="submission" date="2023-03" db="EMBL/GenBank/DDBJ databases">
        <title>Massive genome expansion in bonnet fungi (Mycena s.s.) driven by repeated elements and novel gene families across ecological guilds.</title>
        <authorList>
            <consortium name="Lawrence Berkeley National Laboratory"/>
            <person name="Harder C.B."/>
            <person name="Miyauchi S."/>
            <person name="Viragh M."/>
            <person name="Kuo A."/>
            <person name="Thoen E."/>
            <person name="Andreopoulos B."/>
            <person name="Lu D."/>
            <person name="Skrede I."/>
            <person name="Drula E."/>
            <person name="Henrissat B."/>
            <person name="Morin E."/>
            <person name="Kohler A."/>
            <person name="Barry K."/>
            <person name="LaButti K."/>
            <person name="Morin E."/>
            <person name="Salamov A."/>
            <person name="Lipzen A."/>
            <person name="Mereny Z."/>
            <person name="Hegedus B."/>
            <person name="Baldrian P."/>
            <person name="Stursova M."/>
            <person name="Weitz H."/>
            <person name="Taylor A."/>
            <person name="Grigoriev I.V."/>
            <person name="Nagy L.G."/>
            <person name="Martin F."/>
            <person name="Kauserud H."/>
        </authorList>
    </citation>
    <scope>NUCLEOTIDE SEQUENCE</scope>
    <source>
        <strain evidence="3">CBHHK182m</strain>
    </source>
</reference>
<feature type="compositionally biased region" description="Basic residues" evidence="1">
    <location>
        <begin position="49"/>
        <end position="76"/>
    </location>
</feature>
<keyword evidence="4" id="KW-1185">Reference proteome</keyword>
<name>A0AAD7H906_9AGAR</name>
<feature type="transmembrane region" description="Helical" evidence="2">
    <location>
        <begin position="197"/>
        <end position="224"/>
    </location>
</feature>
<feature type="transmembrane region" description="Helical" evidence="2">
    <location>
        <begin position="266"/>
        <end position="289"/>
    </location>
</feature>
<organism evidence="3 4">
    <name type="scientific">Mycena metata</name>
    <dbReference type="NCBI Taxonomy" id="1033252"/>
    <lineage>
        <taxon>Eukaryota</taxon>
        <taxon>Fungi</taxon>
        <taxon>Dikarya</taxon>
        <taxon>Basidiomycota</taxon>
        <taxon>Agaricomycotina</taxon>
        <taxon>Agaricomycetes</taxon>
        <taxon>Agaricomycetidae</taxon>
        <taxon>Agaricales</taxon>
        <taxon>Marasmiineae</taxon>
        <taxon>Mycenaceae</taxon>
        <taxon>Mycena</taxon>
    </lineage>
</organism>
<evidence type="ECO:0000256" key="1">
    <source>
        <dbReference type="SAM" id="MobiDB-lite"/>
    </source>
</evidence>
<evidence type="ECO:0000313" key="3">
    <source>
        <dbReference type="EMBL" id="KAJ7715391.1"/>
    </source>
</evidence>
<keyword evidence="2" id="KW-0812">Transmembrane</keyword>
<evidence type="ECO:0000256" key="2">
    <source>
        <dbReference type="SAM" id="Phobius"/>
    </source>
</evidence>
<proteinExistence type="predicted"/>
<keyword evidence="2" id="KW-1133">Transmembrane helix</keyword>
<sequence>MNTQNDETKKKRRNDERASRRIAMHPKRDAGEDAAPTHACRCPSGPRQPARRCRRRWRRCRRRWRHRHRRRRRPRTRAYTPSPTTPSPHPASVPPAPKTTPSIRELPHAIKESPRLSSESKDRIQRTNPNPKQLYHHARYAYFLASVPPSVPPRSTTALRPRAARRVWVFNYGRDPSSAASRPSAPKCTCTKIRIGLLAVLTWPWTIYLSISLLFLPYISFLLLHITSYELRATTYYYILHDMISLPTHLYIAVCPLLIERRWLSVLHLLTSTYLLILISCTYIFSFLMVVVHTMPMPKGLTVHCLLVLVLASRPCVRSYSSIHISFRLLLTRMSLYSSFFLLARLLLLCTV</sequence>
<protein>
    <submittedName>
        <fullName evidence="3">Uncharacterized protein</fullName>
    </submittedName>
</protein>
<feature type="transmembrane region" description="Helical" evidence="2">
    <location>
        <begin position="236"/>
        <end position="259"/>
    </location>
</feature>
<feature type="transmembrane region" description="Helical" evidence="2">
    <location>
        <begin position="329"/>
        <end position="348"/>
    </location>
</feature>
<evidence type="ECO:0000313" key="4">
    <source>
        <dbReference type="Proteomes" id="UP001215598"/>
    </source>
</evidence>
<dbReference type="Proteomes" id="UP001215598">
    <property type="component" value="Unassembled WGS sequence"/>
</dbReference>
<feature type="compositionally biased region" description="Basic and acidic residues" evidence="1">
    <location>
        <begin position="105"/>
        <end position="125"/>
    </location>
</feature>